<name>A0A159Z0C2_9RHOB</name>
<reference evidence="1 2" key="1">
    <citation type="submission" date="2015-09" db="EMBL/GenBank/DDBJ databases">
        <title>Complete genome sequence of Defluviimonas alba cai42t isolated from an oilfield in Xinjiang.</title>
        <authorList>
            <person name="Geng S."/>
            <person name="Pan X."/>
            <person name="Wu X."/>
        </authorList>
    </citation>
    <scope>NUCLEOTIDE SEQUENCE [LARGE SCALE GENOMIC DNA]</scope>
    <source>
        <strain evidence="2">cai42</strain>
    </source>
</reference>
<gene>
    <name evidence="1" type="ORF">AKL17_1036</name>
</gene>
<protein>
    <submittedName>
        <fullName evidence="1">Uncharacterized protein</fullName>
    </submittedName>
</protein>
<dbReference type="KEGG" id="daa:AKL17_1036"/>
<dbReference type="STRING" id="1335048.AKL17_1036"/>
<dbReference type="Proteomes" id="UP000076128">
    <property type="component" value="Chromosome"/>
</dbReference>
<proteinExistence type="predicted"/>
<organism evidence="1 2">
    <name type="scientific">Frigidibacter mobilis</name>
    <dbReference type="NCBI Taxonomy" id="1335048"/>
    <lineage>
        <taxon>Bacteria</taxon>
        <taxon>Pseudomonadati</taxon>
        <taxon>Pseudomonadota</taxon>
        <taxon>Alphaproteobacteria</taxon>
        <taxon>Rhodobacterales</taxon>
        <taxon>Paracoccaceae</taxon>
        <taxon>Frigidibacter</taxon>
    </lineage>
</organism>
<sequence>MNAGKEINAPVCAPEGDAIVASLRLFELTGADFDRLALEERTSRLAPEDKKRGVPVRRAQKKCVVPVVMPEEESGPTRDEYPLICRDTVVPEFFASRGELKFVDPFRAGKPEYGGFLVGMRIDRE</sequence>
<dbReference type="EMBL" id="CP012661">
    <property type="protein sequence ID" value="AMY68295.1"/>
    <property type="molecule type" value="Genomic_DNA"/>
</dbReference>
<dbReference type="AlphaFoldDB" id="A0A159Z0C2"/>
<evidence type="ECO:0000313" key="1">
    <source>
        <dbReference type="EMBL" id="AMY68295.1"/>
    </source>
</evidence>
<accession>A0A159Z0C2</accession>
<evidence type="ECO:0000313" key="2">
    <source>
        <dbReference type="Proteomes" id="UP000076128"/>
    </source>
</evidence>
<keyword evidence="2" id="KW-1185">Reference proteome</keyword>